<comment type="similarity">
    <text evidence="1 4 6">Belongs to the GrpE family.</text>
</comment>
<name>A0ABV7L5P7_9PROT</name>
<evidence type="ECO:0000256" key="6">
    <source>
        <dbReference type="RuleBase" id="RU004478"/>
    </source>
</evidence>
<evidence type="ECO:0000256" key="2">
    <source>
        <dbReference type="ARBA" id="ARBA00023016"/>
    </source>
</evidence>
<dbReference type="PRINTS" id="PR00773">
    <property type="entry name" value="GRPEPROTEIN"/>
</dbReference>
<dbReference type="InterPro" id="IPR013805">
    <property type="entry name" value="GrpE_CC"/>
</dbReference>
<organism evidence="8 9">
    <name type="scientific">Marinibaculum pumilum</name>
    <dbReference type="NCBI Taxonomy" id="1766165"/>
    <lineage>
        <taxon>Bacteria</taxon>
        <taxon>Pseudomonadati</taxon>
        <taxon>Pseudomonadota</taxon>
        <taxon>Alphaproteobacteria</taxon>
        <taxon>Rhodospirillales</taxon>
        <taxon>Rhodospirillaceae</taxon>
        <taxon>Marinibaculum</taxon>
    </lineage>
</organism>
<dbReference type="Gene3D" id="3.90.20.20">
    <property type="match status" value="1"/>
</dbReference>
<protein>
    <recommendedName>
        <fullName evidence="4 5">Protein GrpE</fullName>
    </recommendedName>
    <alternativeName>
        <fullName evidence="4">HSP-70 cofactor</fullName>
    </alternativeName>
</protein>
<dbReference type="NCBIfam" id="NF010739">
    <property type="entry name" value="PRK14141.1"/>
    <property type="match status" value="1"/>
</dbReference>
<evidence type="ECO:0000256" key="5">
    <source>
        <dbReference type="RuleBase" id="RU000639"/>
    </source>
</evidence>
<comment type="subcellular location">
    <subcellularLocation>
        <location evidence="4">Cytoplasm</location>
    </subcellularLocation>
</comment>
<feature type="compositionally biased region" description="Acidic residues" evidence="7">
    <location>
        <begin position="56"/>
        <end position="66"/>
    </location>
</feature>
<accession>A0ABV7L5P7</accession>
<dbReference type="PROSITE" id="PS01071">
    <property type="entry name" value="GRPE"/>
    <property type="match status" value="1"/>
</dbReference>
<dbReference type="RefSeq" id="WP_379904691.1">
    <property type="nucleotide sequence ID" value="NZ_JBHRTR010000035.1"/>
</dbReference>
<dbReference type="EMBL" id="JBHRTR010000035">
    <property type="protein sequence ID" value="MFC3229968.1"/>
    <property type="molecule type" value="Genomic_DNA"/>
</dbReference>
<dbReference type="HAMAP" id="MF_01151">
    <property type="entry name" value="GrpE"/>
    <property type="match status" value="1"/>
</dbReference>
<evidence type="ECO:0000256" key="7">
    <source>
        <dbReference type="SAM" id="MobiDB-lite"/>
    </source>
</evidence>
<dbReference type="SUPFAM" id="SSF51064">
    <property type="entry name" value="Head domain of nucleotide exchange factor GrpE"/>
    <property type="match status" value="1"/>
</dbReference>
<gene>
    <name evidence="4 8" type="primary">grpE</name>
    <name evidence="8" type="ORF">ACFOGJ_22145</name>
</gene>
<dbReference type="Gene3D" id="2.30.22.10">
    <property type="entry name" value="Head domain of nucleotide exchange factor GrpE"/>
    <property type="match status" value="1"/>
</dbReference>
<dbReference type="CDD" id="cd00446">
    <property type="entry name" value="GrpE"/>
    <property type="match status" value="1"/>
</dbReference>
<keyword evidence="9" id="KW-1185">Reference proteome</keyword>
<dbReference type="InterPro" id="IPR009012">
    <property type="entry name" value="GrpE_head"/>
</dbReference>
<comment type="function">
    <text evidence="4 5">Participates actively in the response to hyperosmotic and heat shock by preventing the aggregation of stress-denatured proteins, in association with DnaK and GrpE. It is the nucleotide exchange factor for DnaK and may function as a thermosensor. Unfolded proteins bind initially to DnaJ; upon interaction with the DnaJ-bound protein, DnaK hydrolyzes its bound ATP, resulting in the formation of a stable complex. GrpE releases ADP from DnaK; ATP binding to DnaK triggers the release of the substrate protein, thus completing the reaction cycle. Several rounds of ATP-dependent interactions between DnaJ, DnaK and GrpE are required for fully efficient folding.</text>
</comment>
<keyword evidence="3 4" id="KW-0143">Chaperone</keyword>
<dbReference type="PANTHER" id="PTHR21237:SF23">
    <property type="entry name" value="GRPE PROTEIN HOMOLOG, MITOCHONDRIAL"/>
    <property type="match status" value="1"/>
</dbReference>
<dbReference type="InterPro" id="IPR000740">
    <property type="entry name" value="GrpE"/>
</dbReference>
<keyword evidence="2 4" id="KW-0346">Stress response</keyword>
<reference evidence="9" key="1">
    <citation type="journal article" date="2019" name="Int. J. Syst. Evol. Microbiol.">
        <title>The Global Catalogue of Microorganisms (GCM) 10K type strain sequencing project: providing services to taxonomists for standard genome sequencing and annotation.</title>
        <authorList>
            <consortium name="The Broad Institute Genomics Platform"/>
            <consortium name="The Broad Institute Genome Sequencing Center for Infectious Disease"/>
            <person name="Wu L."/>
            <person name="Ma J."/>
        </authorList>
    </citation>
    <scope>NUCLEOTIDE SEQUENCE [LARGE SCALE GENOMIC DNA]</scope>
    <source>
        <strain evidence="9">KCTC 42964</strain>
    </source>
</reference>
<evidence type="ECO:0000313" key="9">
    <source>
        <dbReference type="Proteomes" id="UP001595528"/>
    </source>
</evidence>
<dbReference type="Proteomes" id="UP001595528">
    <property type="component" value="Unassembled WGS sequence"/>
</dbReference>
<comment type="caution">
    <text evidence="8">The sequence shown here is derived from an EMBL/GenBank/DDBJ whole genome shotgun (WGS) entry which is preliminary data.</text>
</comment>
<evidence type="ECO:0000256" key="1">
    <source>
        <dbReference type="ARBA" id="ARBA00009054"/>
    </source>
</evidence>
<dbReference type="SUPFAM" id="SSF58014">
    <property type="entry name" value="Coiled-coil domain of nucleotide exchange factor GrpE"/>
    <property type="match status" value="1"/>
</dbReference>
<evidence type="ECO:0000256" key="4">
    <source>
        <dbReference type="HAMAP-Rule" id="MF_01151"/>
    </source>
</evidence>
<keyword evidence="4" id="KW-0963">Cytoplasm</keyword>
<evidence type="ECO:0000256" key="3">
    <source>
        <dbReference type="ARBA" id="ARBA00023186"/>
    </source>
</evidence>
<sequence>MNVNDNSEQAGAGSQRPQEQDEQRDGRPAGQRSDLESEKLPDPPEAEAADRGAIDEILEGEVEPPPEDPRVGEVAALQEEVAKLKDHLLRTMAEQENAQKRHAKDREDAVKYAASKFAKDMLDVADNLRRAIDSAAQGPKREELPEPMRNLLEGVEATERSLLQAFERNGIQRIEAMGEKFNPNLHEAMFEVEDPNQPAGIVVQVMAPGYTIADRLLRPAQVGVSRGGQAQPRVDTKA</sequence>
<feature type="compositionally biased region" description="Basic and acidic residues" evidence="7">
    <location>
        <begin position="18"/>
        <end position="54"/>
    </location>
</feature>
<comment type="subunit">
    <text evidence="4">Homodimer.</text>
</comment>
<proteinExistence type="inferred from homology"/>
<feature type="region of interest" description="Disordered" evidence="7">
    <location>
        <begin position="1"/>
        <end position="71"/>
    </location>
</feature>
<evidence type="ECO:0000313" key="8">
    <source>
        <dbReference type="EMBL" id="MFC3229968.1"/>
    </source>
</evidence>
<dbReference type="PANTHER" id="PTHR21237">
    <property type="entry name" value="GRPE PROTEIN"/>
    <property type="match status" value="1"/>
</dbReference>
<dbReference type="Pfam" id="PF01025">
    <property type="entry name" value="GrpE"/>
    <property type="match status" value="1"/>
</dbReference>